<feature type="region of interest" description="Disordered" evidence="1">
    <location>
        <begin position="1"/>
        <end position="25"/>
    </location>
</feature>
<reference evidence="2 3" key="1">
    <citation type="journal article" date="2014" name="Am. J. Bot.">
        <title>Genome assembly and annotation for red clover (Trifolium pratense; Fabaceae).</title>
        <authorList>
            <person name="Istvanek J."/>
            <person name="Jaros M."/>
            <person name="Krenek A."/>
            <person name="Repkova J."/>
        </authorList>
    </citation>
    <scope>NUCLEOTIDE SEQUENCE [LARGE SCALE GENOMIC DNA]</scope>
    <source>
        <strain evidence="3">cv. Tatra</strain>
        <tissue evidence="2">Young leaves</tissue>
    </source>
</reference>
<sequence length="52" mass="5685">ASPPRSLDSLSTSGCPPPIRSWSQNTSSQCQQGVVNCLHFPLRLQNFLLMAI</sequence>
<proteinExistence type="predicted"/>
<dbReference type="Proteomes" id="UP000236291">
    <property type="component" value="Unassembled WGS sequence"/>
</dbReference>
<dbReference type="EMBL" id="ASHM01202578">
    <property type="protein sequence ID" value="PNX67022.1"/>
    <property type="molecule type" value="Genomic_DNA"/>
</dbReference>
<evidence type="ECO:0000256" key="1">
    <source>
        <dbReference type="SAM" id="MobiDB-lite"/>
    </source>
</evidence>
<reference evidence="2 3" key="2">
    <citation type="journal article" date="2017" name="Front. Plant Sci.">
        <title>Gene Classification and Mining of Molecular Markers Useful in Red Clover (Trifolium pratense) Breeding.</title>
        <authorList>
            <person name="Istvanek J."/>
            <person name="Dluhosova J."/>
            <person name="Dluhos P."/>
            <person name="Patkova L."/>
            <person name="Nedelnik J."/>
            <person name="Repkova J."/>
        </authorList>
    </citation>
    <scope>NUCLEOTIDE SEQUENCE [LARGE SCALE GENOMIC DNA]</scope>
    <source>
        <strain evidence="3">cv. Tatra</strain>
        <tissue evidence="2">Young leaves</tissue>
    </source>
</reference>
<accession>A0A2K3KL82</accession>
<feature type="non-terminal residue" evidence="2">
    <location>
        <position position="1"/>
    </location>
</feature>
<organism evidence="2 3">
    <name type="scientific">Trifolium pratense</name>
    <name type="common">Red clover</name>
    <dbReference type="NCBI Taxonomy" id="57577"/>
    <lineage>
        <taxon>Eukaryota</taxon>
        <taxon>Viridiplantae</taxon>
        <taxon>Streptophyta</taxon>
        <taxon>Embryophyta</taxon>
        <taxon>Tracheophyta</taxon>
        <taxon>Spermatophyta</taxon>
        <taxon>Magnoliopsida</taxon>
        <taxon>eudicotyledons</taxon>
        <taxon>Gunneridae</taxon>
        <taxon>Pentapetalae</taxon>
        <taxon>rosids</taxon>
        <taxon>fabids</taxon>
        <taxon>Fabales</taxon>
        <taxon>Fabaceae</taxon>
        <taxon>Papilionoideae</taxon>
        <taxon>50 kb inversion clade</taxon>
        <taxon>NPAAA clade</taxon>
        <taxon>Hologalegina</taxon>
        <taxon>IRL clade</taxon>
        <taxon>Trifolieae</taxon>
        <taxon>Trifolium</taxon>
    </lineage>
</organism>
<evidence type="ECO:0000313" key="3">
    <source>
        <dbReference type="Proteomes" id="UP000236291"/>
    </source>
</evidence>
<evidence type="ECO:0000313" key="2">
    <source>
        <dbReference type="EMBL" id="PNX67022.1"/>
    </source>
</evidence>
<comment type="caution">
    <text evidence="2">The sequence shown here is derived from an EMBL/GenBank/DDBJ whole genome shotgun (WGS) entry which is preliminary data.</text>
</comment>
<dbReference type="AlphaFoldDB" id="A0A2K3KL82"/>
<gene>
    <name evidence="2" type="ORF">L195_g063328</name>
</gene>
<protein>
    <submittedName>
        <fullName evidence="2">Uncharacterized protein</fullName>
    </submittedName>
</protein>
<name>A0A2K3KL82_TRIPR</name>